<dbReference type="PANTHER" id="PTHR43857:SF1">
    <property type="entry name" value="YJGH FAMILY PROTEIN"/>
    <property type="match status" value="1"/>
</dbReference>
<evidence type="ECO:0000313" key="2">
    <source>
        <dbReference type="Proteomes" id="UP000027238"/>
    </source>
</evidence>
<dbReference type="InterPro" id="IPR006175">
    <property type="entry name" value="YjgF/YER057c/UK114"/>
</dbReference>
<dbReference type="OrthoDB" id="538640at2759"/>
<evidence type="ECO:0000313" key="1">
    <source>
        <dbReference type="EMBL" id="KDN64731.1"/>
    </source>
</evidence>
<dbReference type="Gene3D" id="3.30.1330.40">
    <property type="entry name" value="RutC-like"/>
    <property type="match status" value="1"/>
</dbReference>
<dbReference type="CDD" id="cd06154">
    <property type="entry name" value="YjgF_YER057c_UK114_like_6"/>
    <property type="match status" value="1"/>
</dbReference>
<dbReference type="Pfam" id="PF01042">
    <property type="entry name" value="Ribonuc_L-PSP"/>
    <property type="match status" value="1"/>
</dbReference>
<dbReference type="HOGENOM" id="CLU_100715_5_3_1"/>
<reference evidence="2" key="1">
    <citation type="journal article" date="2014" name="Genome Announc.">
        <title>Draft genome sequence of Colletotrichum sublineola, a destructive pathogen of cultivated sorghum.</title>
        <authorList>
            <person name="Baroncelli R."/>
            <person name="Sanz-Martin J.M."/>
            <person name="Rech G.E."/>
            <person name="Sukno S.A."/>
            <person name="Thon M.R."/>
        </authorList>
    </citation>
    <scope>NUCLEOTIDE SEQUENCE [LARGE SCALE GENOMIC DNA]</scope>
    <source>
        <strain evidence="2">TX430BB</strain>
    </source>
</reference>
<dbReference type="InterPro" id="IPR035959">
    <property type="entry name" value="RutC-like_sf"/>
</dbReference>
<dbReference type="Proteomes" id="UP000027238">
    <property type="component" value="Unassembled WGS sequence"/>
</dbReference>
<comment type="caution">
    <text evidence="1">The sequence shown here is derived from an EMBL/GenBank/DDBJ whole genome shotgun (WGS) entry which is preliminary data.</text>
</comment>
<sequence>MTRRNVSSGSAFEAQIGYSRAVVSDDFIFVSGTTGYNYQTGAISPDIAEQTEQTMQNITAALSEAGAQIKDVVRVRYILPDRRDFQKTWAVLQKYFGDVRPAATMIQAGLMEEVMKIEIDTHCQDVFISLTTAPIDGSPGL</sequence>
<dbReference type="SUPFAM" id="SSF55298">
    <property type="entry name" value="YjgF-like"/>
    <property type="match status" value="1"/>
</dbReference>
<dbReference type="PANTHER" id="PTHR43857">
    <property type="entry name" value="BLR7761 PROTEIN"/>
    <property type="match status" value="1"/>
</dbReference>
<protein>
    <submittedName>
        <fullName evidence="1">Putative endoribonuclease L-PSP</fullName>
    </submittedName>
</protein>
<keyword evidence="2" id="KW-1185">Reference proteome</keyword>
<dbReference type="eggNOG" id="KOG2317">
    <property type="taxonomic scope" value="Eukaryota"/>
</dbReference>
<accession>A0A066XG79</accession>
<gene>
    <name evidence="1" type="ORF">CSUB01_01945</name>
</gene>
<name>A0A066XG79_COLSU</name>
<dbReference type="OMA" id="RATYYIT"/>
<dbReference type="STRING" id="1173701.A0A066XG79"/>
<organism evidence="1 2">
    <name type="scientific">Colletotrichum sublineola</name>
    <name type="common">Sorghum anthracnose fungus</name>
    <dbReference type="NCBI Taxonomy" id="1173701"/>
    <lineage>
        <taxon>Eukaryota</taxon>
        <taxon>Fungi</taxon>
        <taxon>Dikarya</taxon>
        <taxon>Ascomycota</taxon>
        <taxon>Pezizomycotina</taxon>
        <taxon>Sordariomycetes</taxon>
        <taxon>Hypocreomycetidae</taxon>
        <taxon>Glomerellales</taxon>
        <taxon>Glomerellaceae</taxon>
        <taxon>Colletotrichum</taxon>
        <taxon>Colletotrichum graminicola species complex</taxon>
    </lineage>
</organism>
<proteinExistence type="predicted"/>
<dbReference type="EMBL" id="JMSE01001103">
    <property type="protein sequence ID" value="KDN64731.1"/>
    <property type="molecule type" value="Genomic_DNA"/>
</dbReference>
<dbReference type="AlphaFoldDB" id="A0A066XG79"/>